<evidence type="ECO:0000256" key="2">
    <source>
        <dbReference type="ARBA" id="ARBA00006375"/>
    </source>
</evidence>
<feature type="repeat" description="Solcar" evidence="10">
    <location>
        <begin position="99"/>
        <end position="184"/>
    </location>
</feature>
<dbReference type="OrthoDB" id="2139348at2759"/>
<keyword evidence="9 10" id="KW-0472">Membrane</keyword>
<proteinExistence type="inferred from homology"/>
<dbReference type="Proteomes" id="UP000625711">
    <property type="component" value="Unassembled WGS sequence"/>
</dbReference>
<dbReference type="SUPFAM" id="SSF103506">
    <property type="entry name" value="Mitochondrial carrier"/>
    <property type="match status" value="1"/>
</dbReference>
<name>A0A834I4F6_RHYFE</name>
<keyword evidence="14" id="KW-1185">Reference proteome</keyword>
<evidence type="ECO:0000256" key="10">
    <source>
        <dbReference type="PROSITE-ProRule" id="PRU00282"/>
    </source>
</evidence>
<evidence type="ECO:0000313" key="13">
    <source>
        <dbReference type="EMBL" id="KAF7274250.1"/>
    </source>
</evidence>
<dbReference type="Pfam" id="PF00153">
    <property type="entry name" value="Mito_carr"/>
    <property type="match status" value="2"/>
</dbReference>
<dbReference type="PROSITE" id="PS50920">
    <property type="entry name" value="SOLCAR"/>
    <property type="match status" value="2"/>
</dbReference>
<dbReference type="GO" id="GO:0005743">
    <property type="term" value="C:mitochondrial inner membrane"/>
    <property type="evidence" value="ECO:0007669"/>
    <property type="project" value="UniProtKB-SubCell"/>
</dbReference>
<evidence type="ECO:0000256" key="11">
    <source>
        <dbReference type="RuleBase" id="RU000488"/>
    </source>
</evidence>
<evidence type="ECO:0008006" key="15">
    <source>
        <dbReference type="Google" id="ProtNLM"/>
    </source>
</evidence>
<evidence type="ECO:0000256" key="1">
    <source>
        <dbReference type="ARBA" id="ARBA00004448"/>
    </source>
</evidence>
<keyword evidence="6" id="KW-0999">Mitochondrion inner membrane</keyword>
<evidence type="ECO:0000256" key="3">
    <source>
        <dbReference type="ARBA" id="ARBA00022448"/>
    </source>
</evidence>
<dbReference type="Gene3D" id="1.50.40.10">
    <property type="entry name" value="Mitochondrial carrier domain"/>
    <property type="match status" value="1"/>
</dbReference>
<dbReference type="InterPro" id="IPR023395">
    <property type="entry name" value="MCP_dom_sf"/>
</dbReference>
<protein>
    <recommendedName>
        <fullName evidence="15">Mitochondrial carrier protein</fullName>
    </recommendedName>
</protein>
<keyword evidence="7 12" id="KW-1133">Transmembrane helix</keyword>
<feature type="repeat" description="Solcar" evidence="10">
    <location>
        <begin position="193"/>
        <end position="280"/>
    </location>
</feature>
<dbReference type="GO" id="GO:0051724">
    <property type="term" value="F:NAD transmembrane transporter activity"/>
    <property type="evidence" value="ECO:0007669"/>
    <property type="project" value="TreeGrafter"/>
</dbReference>
<dbReference type="PANTHER" id="PTHR46131">
    <property type="entry name" value="SD08549P"/>
    <property type="match status" value="1"/>
</dbReference>
<dbReference type="EMBL" id="JAACXV010012978">
    <property type="protein sequence ID" value="KAF7274250.1"/>
    <property type="molecule type" value="Genomic_DNA"/>
</dbReference>
<evidence type="ECO:0000256" key="9">
    <source>
        <dbReference type="ARBA" id="ARBA00023136"/>
    </source>
</evidence>
<keyword evidence="8" id="KW-0496">Mitochondrion</keyword>
<comment type="subcellular location">
    <subcellularLocation>
        <location evidence="1">Mitochondrion inner membrane</location>
        <topology evidence="1">Multi-pass membrane protein</topology>
    </subcellularLocation>
</comment>
<gene>
    <name evidence="13" type="ORF">GWI33_013077</name>
</gene>
<evidence type="ECO:0000256" key="6">
    <source>
        <dbReference type="ARBA" id="ARBA00022792"/>
    </source>
</evidence>
<dbReference type="PANTHER" id="PTHR46131:SF1">
    <property type="entry name" value="SD08549P"/>
    <property type="match status" value="1"/>
</dbReference>
<evidence type="ECO:0000313" key="14">
    <source>
        <dbReference type="Proteomes" id="UP000625711"/>
    </source>
</evidence>
<comment type="similarity">
    <text evidence="2 11">Belongs to the mitochondrial carrier (TC 2.A.29) family.</text>
</comment>
<comment type="caution">
    <text evidence="13">The sequence shown here is derived from an EMBL/GenBank/DDBJ whole genome shotgun (WGS) entry which is preliminary data.</text>
</comment>
<keyword evidence="5" id="KW-0677">Repeat</keyword>
<evidence type="ECO:0000256" key="8">
    <source>
        <dbReference type="ARBA" id="ARBA00023128"/>
    </source>
</evidence>
<keyword evidence="4 10" id="KW-0812">Transmembrane</keyword>
<evidence type="ECO:0000256" key="7">
    <source>
        <dbReference type="ARBA" id="ARBA00022989"/>
    </source>
</evidence>
<evidence type="ECO:0000256" key="12">
    <source>
        <dbReference type="SAM" id="Phobius"/>
    </source>
</evidence>
<keyword evidence="3 11" id="KW-0813">Transport</keyword>
<dbReference type="AlphaFoldDB" id="A0A834I4F6"/>
<accession>A0A834I4F6</accession>
<evidence type="ECO:0000256" key="5">
    <source>
        <dbReference type="ARBA" id="ARBA00022737"/>
    </source>
</evidence>
<evidence type="ECO:0000256" key="4">
    <source>
        <dbReference type="ARBA" id="ARBA00022692"/>
    </source>
</evidence>
<dbReference type="InterPro" id="IPR052465">
    <property type="entry name" value="Mito_NAD+_Carrier"/>
</dbReference>
<organism evidence="13 14">
    <name type="scientific">Rhynchophorus ferrugineus</name>
    <name type="common">Red palm weevil</name>
    <name type="synonym">Curculio ferrugineus</name>
    <dbReference type="NCBI Taxonomy" id="354439"/>
    <lineage>
        <taxon>Eukaryota</taxon>
        <taxon>Metazoa</taxon>
        <taxon>Ecdysozoa</taxon>
        <taxon>Arthropoda</taxon>
        <taxon>Hexapoda</taxon>
        <taxon>Insecta</taxon>
        <taxon>Pterygota</taxon>
        <taxon>Neoptera</taxon>
        <taxon>Endopterygota</taxon>
        <taxon>Coleoptera</taxon>
        <taxon>Polyphaga</taxon>
        <taxon>Cucujiformia</taxon>
        <taxon>Curculionidae</taxon>
        <taxon>Dryophthorinae</taxon>
        <taxon>Rhynchophorus</taxon>
    </lineage>
</organism>
<reference evidence="13" key="1">
    <citation type="submission" date="2020-08" db="EMBL/GenBank/DDBJ databases">
        <title>Genome sequencing and assembly of the red palm weevil Rhynchophorus ferrugineus.</title>
        <authorList>
            <person name="Dias G.B."/>
            <person name="Bergman C.M."/>
            <person name="Manee M."/>
        </authorList>
    </citation>
    <scope>NUCLEOTIDE SEQUENCE</scope>
    <source>
        <strain evidence="13">AA-2017</strain>
        <tissue evidence="13">Whole larva</tissue>
    </source>
</reference>
<feature type="transmembrane region" description="Helical" evidence="12">
    <location>
        <begin position="199"/>
        <end position="216"/>
    </location>
</feature>
<dbReference type="InterPro" id="IPR018108">
    <property type="entry name" value="MCP_transmembrane"/>
</dbReference>
<sequence>MSQNENAIKPVDSPVKEGLAGLGSAFVTIGTTYPITKLIYRQILENENAAKSLTKLRQEGYVIVYRGIMPVMVQKCLCLPTMFAVYSAATIPLKSLNMNEYLEKTCASVISGTLEAFLMPFERVQLILLMSQYNNQFRNMFHLIRVMAKDYGFKEFFRGYTTILTRNICSNCCFFLTKSELQKRFDNADHVYMKHMQNFVYGALVGTLITVLMYPLKVAKVHIQKDLGGKYRNLLEVSREIYQTNSRGMINFYRGIEVNTLKGLLSWGITNSSYEWIKHRL</sequence>